<comment type="similarity">
    <text evidence="12">Belongs to the cytochrome b561 family.</text>
</comment>
<dbReference type="GO" id="GO:0005886">
    <property type="term" value="C:plasma membrane"/>
    <property type="evidence" value="ECO:0007669"/>
    <property type="project" value="UniProtKB-SubCell"/>
</dbReference>
<gene>
    <name evidence="14" type="ORF">CW740_00270</name>
</gene>
<evidence type="ECO:0000313" key="15">
    <source>
        <dbReference type="Proteomes" id="UP000232693"/>
    </source>
</evidence>
<evidence type="ECO:0000259" key="13">
    <source>
        <dbReference type="Pfam" id="PF01292"/>
    </source>
</evidence>
<dbReference type="SUPFAM" id="SSF81342">
    <property type="entry name" value="Transmembrane di-heme cytochromes"/>
    <property type="match status" value="1"/>
</dbReference>
<evidence type="ECO:0000256" key="8">
    <source>
        <dbReference type="ARBA" id="ARBA00022982"/>
    </source>
</evidence>
<keyword evidence="10" id="KW-0408">Iron</keyword>
<dbReference type="InterPro" id="IPR052168">
    <property type="entry name" value="Cytochrome_b561_oxidase"/>
</dbReference>
<keyword evidence="15" id="KW-1185">Reference proteome</keyword>
<evidence type="ECO:0000256" key="9">
    <source>
        <dbReference type="ARBA" id="ARBA00022989"/>
    </source>
</evidence>
<evidence type="ECO:0000256" key="5">
    <source>
        <dbReference type="ARBA" id="ARBA00022617"/>
    </source>
</evidence>
<comment type="cofactor">
    <cofactor evidence="1">
        <name>heme b</name>
        <dbReference type="ChEBI" id="CHEBI:60344"/>
    </cofactor>
</comment>
<keyword evidence="3" id="KW-0813">Transport</keyword>
<evidence type="ECO:0000256" key="1">
    <source>
        <dbReference type="ARBA" id="ARBA00001970"/>
    </source>
</evidence>
<sequence length="184" mass="21097">MGIKDNNQNYGRVSRVLHWGMALLLLWQFLSAAAHFFFDDTAIEAFFWPSHKPMGLLLFVLIIIRIIWALMNVSNRPPSINWLARLGHITLYLLLLAIPALGLLRQYGSGRSFEVFGMTIFKGFEGDKIQWTLDLGGLLHGELGWLLLALAIGHTIMSYWHKRSKSTAHVFTRMWGRKSKNLMD</sequence>
<proteinExistence type="inferred from homology"/>
<evidence type="ECO:0000256" key="3">
    <source>
        <dbReference type="ARBA" id="ARBA00022448"/>
    </source>
</evidence>
<dbReference type="PANTHER" id="PTHR30529">
    <property type="entry name" value="CYTOCHROME B561"/>
    <property type="match status" value="1"/>
</dbReference>
<dbReference type="AlphaFoldDB" id="A0A2K9AJE9"/>
<evidence type="ECO:0000256" key="10">
    <source>
        <dbReference type="ARBA" id="ARBA00023004"/>
    </source>
</evidence>
<evidence type="ECO:0000256" key="12">
    <source>
        <dbReference type="ARBA" id="ARBA00037975"/>
    </source>
</evidence>
<organism evidence="14 15">
    <name type="scientific">Kangiella profundi</name>
    <dbReference type="NCBI Taxonomy" id="1561924"/>
    <lineage>
        <taxon>Bacteria</taxon>
        <taxon>Pseudomonadati</taxon>
        <taxon>Pseudomonadota</taxon>
        <taxon>Gammaproteobacteria</taxon>
        <taxon>Kangiellales</taxon>
        <taxon>Kangiellaceae</taxon>
        <taxon>Kangiella</taxon>
    </lineage>
</organism>
<dbReference type="GO" id="GO:0009055">
    <property type="term" value="F:electron transfer activity"/>
    <property type="evidence" value="ECO:0007669"/>
    <property type="project" value="InterPro"/>
</dbReference>
<dbReference type="KEGG" id="kpd:CW740_00270"/>
<dbReference type="GO" id="GO:0020037">
    <property type="term" value="F:heme binding"/>
    <property type="evidence" value="ECO:0007669"/>
    <property type="project" value="TreeGrafter"/>
</dbReference>
<feature type="domain" description="Cytochrome b561 bacterial/Ni-hydrogenase" evidence="13">
    <location>
        <begin position="9"/>
        <end position="175"/>
    </location>
</feature>
<dbReference type="Pfam" id="PF01292">
    <property type="entry name" value="Ni_hydr_CYTB"/>
    <property type="match status" value="1"/>
</dbReference>
<keyword evidence="8" id="KW-0249">Electron transport</keyword>
<keyword evidence="11" id="KW-0472">Membrane</keyword>
<protein>
    <submittedName>
        <fullName evidence="14">Cytochrome B</fullName>
    </submittedName>
</protein>
<evidence type="ECO:0000313" key="14">
    <source>
        <dbReference type="EMBL" id="AUD77752.1"/>
    </source>
</evidence>
<evidence type="ECO:0000256" key="7">
    <source>
        <dbReference type="ARBA" id="ARBA00022723"/>
    </source>
</evidence>
<dbReference type="GO" id="GO:0046872">
    <property type="term" value="F:metal ion binding"/>
    <property type="evidence" value="ECO:0007669"/>
    <property type="project" value="UniProtKB-KW"/>
</dbReference>
<dbReference type="EMBL" id="CP025120">
    <property type="protein sequence ID" value="AUD77752.1"/>
    <property type="molecule type" value="Genomic_DNA"/>
</dbReference>
<reference evidence="14 15" key="1">
    <citation type="submission" date="2017-12" db="EMBL/GenBank/DDBJ databases">
        <title>Kangiella profundi FT102 completed genome.</title>
        <authorList>
            <person name="Xu J."/>
            <person name="Wang J."/>
            <person name="Lu Y."/>
        </authorList>
    </citation>
    <scope>NUCLEOTIDE SEQUENCE [LARGE SCALE GENOMIC DNA]</scope>
    <source>
        <strain evidence="14 15">FT102</strain>
    </source>
</reference>
<accession>A0A2K9AJE9</accession>
<dbReference type="OrthoDB" id="9793784at2"/>
<dbReference type="InterPro" id="IPR016174">
    <property type="entry name" value="Di-haem_cyt_TM"/>
</dbReference>
<evidence type="ECO:0000256" key="2">
    <source>
        <dbReference type="ARBA" id="ARBA00004651"/>
    </source>
</evidence>
<name>A0A2K9AJE9_9GAMM</name>
<comment type="subcellular location">
    <subcellularLocation>
        <location evidence="2">Cell membrane</location>
        <topology evidence="2">Multi-pass membrane protein</topology>
    </subcellularLocation>
</comment>
<evidence type="ECO:0000256" key="11">
    <source>
        <dbReference type="ARBA" id="ARBA00023136"/>
    </source>
</evidence>
<keyword evidence="7" id="KW-0479">Metal-binding</keyword>
<keyword evidence="4" id="KW-1003">Cell membrane</keyword>
<dbReference type="GO" id="GO:0022904">
    <property type="term" value="P:respiratory electron transport chain"/>
    <property type="evidence" value="ECO:0007669"/>
    <property type="project" value="InterPro"/>
</dbReference>
<dbReference type="Proteomes" id="UP000232693">
    <property type="component" value="Chromosome"/>
</dbReference>
<keyword evidence="6" id="KW-0812">Transmembrane</keyword>
<keyword evidence="9" id="KW-1133">Transmembrane helix</keyword>
<keyword evidence="5" id="KW-0349">Heme</keyword>
<dbReference type="InterPro" id="IPR011577">
    <property type="entry name" value="Cyt_b561_bac/Ni-Hgenase"/>
</dbReference>
<dbReference type="PANTHER" id="PTHR30529:SF1">
    <property type="entry name" value="CYTOCHROME B561 HOMOLOG 2"/>
    <property type="match status" value="1"/>
</dbReference>
<evidence type="ECO:0000256" key="6">
    <source>
        <dbReference type="ARBA" id="ARBA00022692"/>
    </source>
</evidence>
<evidence type="ECO:0000256" key="4">
    <source>
        <dbReference type="ARBA" id="ARBA00022475"/>
    </source>
</evidence>
<dbReference type="RefSeq" id="WP_106645676.1">
    <property type="nucleotide sequence ID" value="NZ_BMGO01000001.1"/>
</dbReference>